<dbReference type="Gene3D" id="3.40.50.720">
    <property type="entry name" value="NAD(P)-binding Rossmann-like Domain"/>
    <property type="match status" value="1"/>
</dbReference>
<dbReference type="PROSITE" id="PS00061">
    <property type="entry name" value="ADH_SHORT"/>
    <property type="match status" value="1"/>
</dbReference>
<dbReference type="RefSeq" id="WP_247243453.1">
    <property type="nucleotide sequence ID" value="NZ_JALJRA010000005.1"/>
</dbReference>
<gene>
    <name evidence="5" type="ORF">ABID21_001611</name>
</gene>
<dbReference type="Pfam" id="PF00106">
    <property type="entry name" value="adh_short"/>
    <property type="match status" value="1"/>
</dbReference>
<dbReference type="PRINTS" id="PR00080">
    <property type="entry name" value="SDRFAMILY"/>
</dbReference>
<evidence type="ECO:0000313" key="5">
    <source>
        <dbReference type="EMBL" id="MET3585502.1"/>
    </source>
</evidence>
<dbReference type="SMART" id="SM00822">
    <property type="entry name" value="PKS_KR"/>
    <property type="match status" value="1"/>
</dbReference>
<dbReference type="NCBIfam" id="NF005495">
    <property type="entry name" value="PRK07109.1"/>
    <property type="match status" value="1"/>
</dbReference>
<dbReference type="Proteomes" id="UP001549031">
    <property type="component" value="Unassembled WGS sequence"/>
</dbReference>
<proteinExistence type="inferred from homology"/>
<accession>A0ABV2H5G8</accession>
<dbReference type="InterPro" id="IPR020904">
    <property type="entry name" value="Sc_DH/Rdtase_CS"/>
</dbReference>
<comment type="similarity">
    <text evidence="1 3">Belongs to the short-chain dehydrogenases/reductases (SDR) family.</text>
</comment>
<dbReference type="PANTHER" id="PTHR44196">
    <property type="entry name" value="DEHYDROGENASE/REDUCTASE SDR FAMILY MEMBER 7B"/>
    <property type="match status" value="1"/>
</dbReference>
<evidence type="ECO:0000256" key="2">
    <source>
        <dbReference type="ARBA" id="ARBA00023002"/>
    </source>
</evidence>
<dbReference type="PANTHER" id="PTHR44196:SF1">
    <property type="entry name" value="DEHYDROGENASE_REDUCTASE SDR FAMILY MEMBER 7B"/>
    <property type="match status" value="1"/>
</dbReference>
<reference evidence="5 6" key="1">
    <citation type="submission" date="2024-06" db="EMBL/GenBank/DDBJ databases">
        <title>Genomic Encyclopedia of Type Strains, Phase IV (KMG-IV): sequencing the most valuable type-strain genomes for metagenomic binning, comparative biology and taxonomic classification.</title>
        <authorList>
            <person name="Goeker M."/>
        </authorList>
    </citation>
    <scope>NUCLEOTIDE SEQUENCE [LARGE SCALE GENOMIC DNA]</scope>
    <source>
        <strain evidence="5 6">DSM 105042</strain>
    </source>
</reference>
<dbReference type="InterPro" id="IPR002347">
    <property type="entry name" value="SDR_fam"/>
</dbReference>
<evidence type="ECO:0000256" key="1">
    <source>
        <dbReference type="ARBA" id="ARBA00006484"/>
    </source>
</evidence>
<evidence type="ECO:0000313" key="6">
    <source>
        <dbReference type="Proteomes" id="UP001549031"/>
    </source>
</evidence>
<dbReference type="PRINTS" id="PR00081">
    <property type="entry name" value="GDHRDH"/>
</dbReference>
<keyword evidence="2" id="KW-0560">Oxidoreductase</keyword>
<dbReference type="EMBL" id="JBEPLJ010000005">
    <property type="protein sequence ID" value="MET3585502.1"/>
    <property type="molecule type" value="Genomic_DNA"/>
</dbReference>
<comment type="caution">
    <text evidence="5">The sequence shown here is derived from an EMBL/GenBank/DDBJ whole genome shotgun (WGS) entry which is preliminary data.</text>
</comment>
<dbReference type="InterPro" id="IPR057326">
    <property type="entry name" value="KR_dom"/>
</dbReference>
<dbReference type="InterPro" id="IPR036291">
    <property type="entry name" value="NAD(P)-bd_dom_sf"/>
</dbReference>
<sequence length="335" mass="35532">MVAEVRKPTVVITGASAGVGRAVACAFAKEGWRVALVARGVARLEATAEEVRRLGGEPLVLPADVADAQAVDTVAARVTAEWGDIDVWINNAMVTVFGPVSKITADEFRRVTEVTYLGQVHGTQAALREMSKVGRGTIVCIGSALAYRSIPLQSAYCGAKAAIRGFIDSLRSELIHDGSPIRLTMIHLPAVNTPQFDWARCKMDRQPRPVAPVFQPEAVAEQIYDGAMSAPRELWIGGTTVKTIIGGLAVPALADRLAASQAYEGQMDELPVDPSRRDNLFDPVDIDAADRGRFGKESATSVGSISGSAARVLLAGAGVAAFSSLAFALRRVSRH</sequence>
<dbReference type="SUPFAM" id="SSF51735">
    <property type="entry name" value="NAD(P)-binding Rossmann-fold domains"/>
    <property type="match status" value="1"/>
</dbReference>
<protein>
    <submittedName>
        <fullName evidence="5">Short-subunit dehydrogenase</fullName>
    </submittedName>
</protein>
<keyword evidence="6" id="KW-1185">Reference proteome</keyword>
<evidence type="ECO:0000256" key="3">
    <source>
        <dbReference type="RuleBase" id="RU000363"/>
    </source>
</evidence>
<organism evidence="5 6">
    <name type="scientific">Pseudorhizobium tarimense</name>
    <dbReference type="NCBI Taxonomy" id="1079109"/>
    <lineage>
        <taxon>Bacteria</taxon>
        <taxon>Pseudomonadati</taxon>
        <taxon>Pseudomonadota</taxon>
        <taxon>Alphaproteobacteria</taxon>
        <taxon>Hyphomicrobiales</taxon>
        <taxon>Rhizobiaceae</taxon>
        <taxon>Rhizobium/Agrobacterium group</taxon>
        <taxon>Pseudorhizobium</taxon>
    </lineage>
</organism>
<name>A0ABV2H5G8_9HYPH</name>
<evidence type="ECO:0000259" key="4">
    <source>
        <dbReference type="SMART" id="SM00822"/>
    </source>
</evidence>
<feature type="domain" description="Ketoreductase" evidence="4">
    <location>
        <begin position="8"/>
        <end position="184"/>
    </location>
</feature>